<dbReference type="InterPro" id="IPR031468">
    <property type="entry name" value="SMP_LBD"/>
</dbReference>
<dbReference type="PANTHER" id="PTHR13466:SF19">
    <property type="entry name" value="NUCLEUS-VACUOLE JUNCTION PROTEIN 2"/>
    <property type="match status" value="1"/>
</dbReference>
<feature type="region of interest" description="Disordered" evidence="9">
    <location>
        <begin position="96"/>
        <end position="124"/>
    </location>
</feature>
<feature type="domain" description="SMP-LTD" evidence="11">
    <location>
        <begin position="287"/>
        <end position="480"/>
    </location>
</feature>
<keyword evidence="6" id="KW-0445">Lipid transport</keyword>
<keyword evidence="2" id="KW-0813">Transport</keyword>
<feature type="compositionally biased region" description="Basic and acidic residues" evidence="9">
    <location>
        <begin position="43"/>
        <end position="56"/>
    </location>
</feature>
<gene>
    <name evidence="12" type="ORF">CIHG_02241</name>
</gene>
<evidence type="ECO:0000256" key="9">
    <source>
        <dbReference type="SAM" id="MobiDB-lite"/>
    </source>
</evidence>
<evidence type="ECO:0000259" key="11">
    <source>
        <dbReference type="PROSITE" id="PS51847"/>
    </source>
</evidence>
<comment type="subcellular location">
    <subcellularLocation>
        <location evidence="1">Endoplasmic reticulum membrane</location>
    </subcellularLocation>
</comment>
<dbReference type="AlphaFoldDB" id="A0A0J8RIH2"/>
<proteinExistence type="predicted"/>
<dbReference type="EMBL" id="DS016985">
    <property type="protein sequence ID" value="KMU84456.1"/>
    <property type="molecule type" value="Genomic_DNA"/>
</dbReference>
<dbReference type="GO" id="GO:0032865">
    <property type="term" value="C:ERMES complex"/>
    <property type="evidence" value="ECO:0007669"/>
    <property type="project" value="TreeGrafter"/>
</dbReference>
<evidence type="ECO:0000313" key="13">
    <source>
        <dbReference type="Proteomes" id="UP000054563"/>
    </source>
</evidence>
<dbReference type="STRING" id="396776.A0A0J8RIH2"/>
<evidence type="ECO:0000256" key="10">
    <source>
        <dbReference type="SAM" id="Phobius"/>
    </source>
</evidence>
<dbReference type="GO" id="GO:0008289">
    <property type="term" value="F:lipid binding"/>
    <property type="evidence" value="ECO:0007669"/>
    <property type="project" value="UniProtKB-KW"/>
</dbReference>
<organism evidence="12 13">
    <name type="scientific">Coccidioides immitis H538.4</name>
    <dbReference type="NCBI Taxonomy" id="396776"/>
    <lineage>
        <taxon>Eukaryota</taxon>
        <taxon>Fungi</taxon>
        <taxon>Dikarya</taxon>
        <taxon>Ascomycota</taxon>
        <taxon>Pezizomycotina</taxon>
        <taxon>Eurotiomycetes</taxon>
        <taxon>Eurotiomycetidae</taxon>
        <taxon>Onygenales</taxon>
        <taxon>Onygenaceae</taxon>
        <taxon>Coccidioides</taxon>
    </lineage>
</organism>
<feature type="region of interest" description="Disordered" evidence="9">
    <location>
        <begin position="620"/>
        <end position="709"/>
    </location>
</feature>
<dbReference type="OrthoDB" id="26740at2759"/>
<keyword evidence="8 10" id="KW-0472">Membrane</keyword>
<evidence type="ECO:0000256" key="6">
    <source>
        <dbReference type="ARBA" id="ARBA00023055"/>
    </source>
</evidence>
<accession>A0A0J8RIH2</accession>
<feature type="compositionally biased region" description="Basic and acidic residues" evidence="9">
    <location>
        <begin position="783"/>
        <end position="795"/>
    </location>
</feature>
<evidence type="ECO:0000256" key="3">
    <source>
        <dbReference type="ARBA" id="ARBA00022692"/>
    </source>
</evidence>
<keyword evidence="3 10" id="KW-0812">Transmembrane</keyword>
<dbReference type="PROSITE" id="PS51847">
    <property type="entry name" value="SMP"/>
    <property type="match status" value="1"/>
</dbReference>
<evidence type="ECO:0000256" key="5">
    <source>
        <dbReference type="ARBA" id="ARBA00022989"/>
    </source>
</evidence>
<evidence type="ECO:0000256" key="8">
    <source>
        <dbReference type="ARBA" id="ARBA00023136"/>
    </source>
</evidence>
<evidence type="ECO:0000256" key="4">
    <source>
        <dbReference type="ARBA" id="ARBA00022824"/>
    </source>
</evidence>
<feature type="region of interest" description="Disordered" evidence="9">
    <location>
        <begin position="728"/>
        <end position="870"/>
    </location>
</feature>
<feature type="compositionally biased region" description="Basic and acidic residues" evidence="9">
    <location>
        <begin position="636"/>
        <end position="648"/>
    </location>
</feature>
<evidence type="ECO:0000256" key="7">
    <source>
        <dbReference type="ARBA" id="ARBA00023121"/>
    </source>
</evidence>
<protein>
    <recommendedName>
        <fullName evidence="11">SMP-LTD domain-containing protein</fullName>
    </recommendedName>
</protein>
<keyword evidence="5 10" id="KW-1133">Transmembrane helix</keyword>
<evidence type="ECO:0000256" key="1">
    <source>
        <dbReference type="ARBA" id="ARBA00004586"/>
    </source>
</evidence>
<dbReference type="Pfam" id="PF10296">
    <property type="entry name" value="MMM1"/>
    <property type="match status" value="1"/>
</dbReference>
<dbReference type="PANTHER" id="PTHR13466">
    <property type="entry name" value="TEX2 PROTEIN-RELATED"/>
    <property type="match status" value="1"/>
</dbReference>
<dbReference type="Proteomes" id="UP000054563">
    <property type="component" value="Unassembled WGS sequence"/>
</dbReference>
<keyword evidence="7" id="KW-0446">Lipid-binding</keyword>
<evidence type="ECO:0000256" key="2">
    <source>
        <dbReference type="ARBA" id="ARBA00022448"/>
    </source>
</evidence>
<evidence type="ECO:0000313" key="12">
    <source>
        <dbReference type="EMBL" id="KMU84456.1"/>
    </source>
</evidence>
<dbReference type="Pfam" id="PF15413">
    <property type="entry name" value="PH_11"/>
    <property type="match status" value="1"/>
</dbReference>
<feature type="compositionally biased region" description="Polar residues" evidence="9">
    <location>
        <begin position="851"/>
        <end position="870"/>
    </location>
</feature>
<name>A0A0J8RIH2_COCIT</name>
<dbReference type="GO" id="GO:1990456">
    <property type="term" value="P:mitochondrion-endoplasmic reticulum membrane tethering"/>
    <property type="evidence" value="ECO:0007669"/>
    <property type="project" value="TreeGrafter"/>
</dbReference>
<feature type="compositionally biased region" description="Polar residues" evidence="9">
    <location>
        <begin position="649"/>
        <end position="662"/>
    </location>
</feature>
<feature type="region of interest" description="Disordered" evidence="9">
    <location>
        <begin position="43"/>
        <end position="64"/>
    </location>
</feature>
<dbReference type="GO" id="GO:0005789">
    <property type="term" value="C:endoplasmic reticulum membrane"/>
    <property type="evidence" value="ECO:0007669"/>
    <property type="project" value="UniProtKB-SubCell"/>
</dbReference>
<keyword evidence="4" id="KW-0256">Endoplasmic reticulum</keyword>
<dbReference type="GO" id="GO:0015914">
    <property type="term" value="P:phospholipid transport"/>
    <property type="evidence" value="ECO:0007669"/>
    <property type="project" value="TreeGrafter"/>
</dbReference>
<sequence>MGSLFVLFLVYVLGGVTFIPVVFGLLFLHAYLTLPSVENAPELDKDGSDGIHRSADDQSSVQSGTDVLAEKFQRTHESDVAAGYFTVCREYVPGGVNGKPPERTTPAGEVITPESPSVYQSPDYRPREAEWKEYQERAKRFLHSLAVRNHPSENCLDKTLTRFPTPRHGHLMLYDDSEQVEVRYVISLSHYDVSIYGGGESIPEGELWIKRNAVCLSRKSSQSDVNNPQVTALPFYIFSDNPSEKEDLYFAILKNLEKLPDSPISPPTAQHFDVKDIVNLVKRLHSSEENLQTRWFNALVGRLFLALYKTSELESHIWMKIAKKISRVKKPNFITSIVLRKINAGEGAPLITNPRLKDLTVDGNCCVEADVMYDGNFRIEIAATARIDLGTRFKAREVDLVLAVVLKKLKGHGLVRFKPPPSNRLWVSFETMPEMEMTIEPIVSSRQITYGVILRAIESRIREVIGETLVKPFWDDVPFLDTSRQPHRGGIWQETSRPISDHGVADDFGVEQRPAKEPSDEVLGSEGQTVGVVSLSPPPSPDSNEQNKSTLTLDDAPAEVDNISQVDLHPPPGQGSSEPELPLTSDSSSAEHMALDTKLEDTDATSTMVDLPTYSNNTYAGSLHHRSRQRSISFQKSHDHFTNSRSRTDSILSKASTSSIPESSDGDSAGLTAKNINHQEGSPTTRLGSSPSSPKPLETRQTMSSLGSAAAAAAKKWGWNVLGRTDQSHKVGGTVIPDHPIGRGRPLPPPGTPLPPPEKSTFRVNPISMPKRKPLAPHLFPETAERSEKNLPERRPMRHRKSTSSTKTEDSRTQEELLIIRAPSGSEPNSPLPAEAESPEKPPLNGENTDKQSVQNGNLPGLSASPTTKANVLDANGHEESRHALDATEEVIAAVNPVENLVS</sequence>
<dbReference type="InterPro" id="IPR019411">
    <property type="entry name" value="MMM1_dom"/>
</dbReference>
<feature type="transmembrane region" description="Helical" evidence="10">
    <location>
        <begin position="7"/>
        <end position="32"/>
    </location>
</feature>
<reference evidence="13" key="1">
    <citation type="journal article" date="2010" name="Genome Res.">
        <title>Population genomic sequencing of Coccidioides fungi reveals recent hybridization and transposon control.</title>
        <authorList>
            <person name="Neafsey D.E."/>
            <person name="Barker B.M."/>
            <person name="Sharpton T.J."/>
            <person name="Stajich J.E."/>
            <person name="Park D.J."/>
            <person name="Whiston E."/>
            <person name="Hung C.-Y."/>
            <person name="McMahan C."/>
            <person name="White J."/>
            <person name="Sykes S."/>
            <person name="Heiman D."/>
            <person name="Young S."/>
            <person name="Zeng Q."/>
            <person name="Abouelleil A."/>
            <person name="Aftuck L."/>
            <person name="Bessette D."/>
            <person name="Brown A."/>
            <person name="FitzGerald M."/>
            <person name="Lui A."/>
            <person name="Macdonald J.P."/>
            <person name="Priest M."/>
            <person name="Orbach M.J."/>
            <person name="Galgiani J.N."/>
            <person name="Kirkland T.N."/>
            <person name="Cole G.T."/>
            <person name="Birren B.W."/>
            <person name="Henn M.R."/>
            <person name="Taylor J.W."/>
            <person name="Rounsley S.D."/>
        </authorList>
    </citation>
    <scope>NUCLEOTIDE SEQUENCE [LARGE SCALE GENOMIC DNA]</scope>
    <source>
        <strain evidence="13">H538.4</strain>
    </source>
</reference>
<feature type="region of interest" description="Disordered" evidence="9">
    <location>
        <begin position="484"/>
        <end position="549"/>
    </location>
</feature>
<dbReference type="CDD" id="cd21675">
    <property type="entry name" value="SMP_TEX2"/>
    <property type="match status" value="1"/>
</dbReference>
<feature type="compositionally biased region" description="Polar residues" evidence="9">
    <location>
        <begin position="674"/>
        <end position="692"/>
    </location>
</feature>
<feature type="region of interest" description="Disordered" evidence="9">
    <location>
        <begin position="563"/>
        <end position="593"/>
    </location>
</feature>
<dbReference type="eggNOG" id="KOG2238">
    <property type="taxonomic scope" value="Eukaryota"/>
</dbReference>
<feature type="compositionally biased region" description="Pro residues" evidence="9">
    <location>
        <begin position="746"/>
        <end position="758"/>
    </location>
</feature>
<dbReference type="VEuPathDB" id="FungiDB:CIHG_02241"/>